<dbReference type="Gene3D" id="3.40.50.1820">
    <property type="entry name" value="alpha/beta hydrolase"/>
    <property type="match status" value="1"/>
</dbReference>
<dbReference type="OrthoDB" id="2123913at2759"/>
<dbReference type="InterPro" id="IPR051218">
    <property type="entry name" value="Sec_MonoDiacylglyc_Lipase"/>
</dbReference>
<organism evidence="3 4">
    <name type="scientific">Batrachochytrium dendrobatidis (strain JEL423)</name>
    <dbReference type="NCBI Taxonomy" id="403673"/>
    <lineage>
        <taxon>Eukaryota</taxon>
        <taxon>Fungi</taxon>
        <taxon>Fungi incertae sedis</taxon>
        <taxon>Chytridiomycota</taxon>
        <taxon>Chytridiomycota incertae sedis</taxon>
        <taxon>Chytridiomycetes</taxon>
        <taxon>Rhizophydiales</taxon>
        <taxon>Rhizophydiales incertae sedis</taxon>
        <taxon>Batrachochytrium</taxon>
    </lineage>
</organism>
<gene>
    <name evidence="3" type="ORF">BDEG_23287</name>
</gene>
<accession>A0A177WH39</accession>
<evidence type="ECO:0000259" key="2">
    <source>
        <dbReference type="Pfam" id="PF01764"/>
    </source>
</evidence>
<dbReference type="PANTHER" id="PTHR45856:SF25">
    <property type="entry name" value="FUNGAL LIPASE-LIKE DOMAIN-CONTAINING PROTEIN"/>
    <property type="match status" value="1"/>
</dbReference>
<dbReference type="InterPro" id="IPR002921">
    <property type="entry name" value="Fungal_lipase-type"/>
</dbReference>
<keyword evidence="1" id="KW-0732">Signal</keyword>
<dbReference type="VEuPathDB" id="FungiDB:BDEG_23287"/>
<proteinExistence type="predicted"/>
<evidence type="ECO:0000313" key="3">
    <source>
        <dbReference type="EMBL" id="OAJ39438.1"/>
    </source>
</evidence>
<name>A0A177WH39_BATDL</name>
<dbReference type="GO" id="GO:0006629">
    <property type="term" value="P:lipid metabolic process"/>
    <property type="evidence" value="ECO:0007669"/>
    <property type="project" value="InterPro"/>
</dbReference>
<feature type="signal peptide" evidence="1">
    <location>
        <begin position="1"/>
        <end position="19"/>
    </location>
</feature>
<dbReference type="AlphaFoldDB" id="A0A177WH39"/>
<dbReference type="CDD" id="cd00519">
    <property type="entry name" value="Lipase_3"/>
    <property type="match status" value="1"/>
</dbReference>
<protein>
    <recommendedName>
        <fullName evidence="2">Fungal lipase-type domain-containing protein</fullName>
    </recommendedName>
</protein>
<dbReference type="InterPro" id="IPR029058">
    <property type="entry name" value="AB_hydrolase_fold"/>
</dbReference>
<dbReference type="STRING" id="403673.A0A177WH39"/>
<dbReference type="Pfam" id="PF01764">
    <property type="entry name" value="Lipase_3"/>
    <property type="match status" value="1"/>
</dbReference>
<sequence length="410" mass="45560">MKPFITLLLGVVAISTVQCNDPPHAGTNELTVKVRPTESKVGGKHKSKTKHIETHLPQLPTIEEQEIVEEDEIAEEDELIEEDEIAEEDELTEEDEIAQIEQDARKGGSMQIAQKTSLLESKMSSCQVSTELSNQLSKYMNYAAGIYCDSVLLHKAWVCEKYCGGDTAGTVVHHIFGDGVSAVGFIGVQESSETIIVAFRGTDDMNDWKANIRMVPRATFWLNHMVGTKSRRRFPKFHRSVPPPKSRTHSGFHKEYNKVRNAVLLVMDAVKLLHPNFKVVFTGHSLGGALSTMAALDYYDKYGGGAIRNAYLYTYGSPKVGNKVFADWFSSLPFGGIYRLAHVSDIVPHLPPSFFGYAHIRPDYEITQDKTVFSCSGNNVGEVYVRQATSIWSTSVSAHKIGYQFASGCR</sequence>
<reference evidence="3 4" key="2">
    <citation type="submission" date="2016-05" db="EMBL/GenBank/DDBJ databases">
        <title>Lineage-specific infection strategies underlie the spectrum of fungal disease in amphibians.</title>
        <authorList>
            <person name="Cuomo C.A."/>
            <person name="Farrer R.A."/>
            <person name="James T."/>
            <person name="Longcore J."/>
            <person name="Birren B."/>
        </authorList>
    </citation>
    <scope>NUCLEOTIDE SEQUENCE [LARGE SCALE GENOMIC DNA]</scope>
    <source>
        <strain evidence="3 4">JEL423</strain>
    </source>
</reference>
<feature type="chain" id="PRO_5008077570" description="Fungal lipase-type domain-containing protein" evidence="1">
    <location>
        <begin position="20"/>
        <end position="410"/>
    </location>
</feature>
<dbReference type="SUPFAM" id="SSF53474">
    <property type="entry name" value="alpha/beta-Hydrolases"/>
    <property type="match status" value="1"/>
</dbReference>
<reference evidence="3 4" key="1">
    <citation type="submission" date="2006-10" db="EMBL/GenBank/DDBJ databases">
        <title>The Genome Sequence of Batrachochytrium dendrobatidis JEL423.</title>
        <authorList>
            <consortium name="The Broad Institute Genome Sequencing Platform"/>
            <person name="Birren B."/>
            <person name="Lander E."/>
            <person name="Galagan J."/>
            <person name="Cuomo C."/>
            <person name="Devon K."/>
            <person name="Jaffe D."/>
            <person name="Butler J."/>
            <person name="Alvarez P."/>
            <person name="Gnerre S."/>
            <person name="Grabherr M."/>
            <person name="Kleber M."/>
            <person name="Mauceli E."/>
            <person name="Brockman W."/>
            <person name="Young S."/>
            <person name="LaButti K."/>
            <person name="Sykes S."/>
            <person name="DeCaprio D."/>
            <person name="Crawford M."/>
            <person name="Koehrsen M."/>
            <person name="Engels R."/>
            <person name="Montgomery P."/>
            <person name="Pearson M."/>
            <person name="Howarth C."/>
            <person name="Larson L."/>
            <person name="White J."/>
            <person name="O'Leary S."/>
            <person name="Kodira C."/>
            <person name="Zeng Q."/>
            <person name="Yandava C."/>
            <person name="Alvarado L."/>
            <person name="Longcore J."/>
            <person name="James T."/>
        </authorList>
    </citation>
    <scope>NUCLEOTIDE SEQUENCE [LARGE SCALE GENOMIC DNA]</scope>
    <source>
        <strain evidence="3 4">JEL423</strain>
    </source>
</reference>
<dbReference type="EMBL" id="DS022303">
    <property type="protein sequence ID" value="OAJ39438.1"/>
    <property type="molecule type" value="Genomic_DNA"/>
</dbReference>
<dbReference type="Proteomes" id="UP000077115">
    <property type="component" value="Unassembled WGS sequence"/>
</dbReference>
<feature type="domain" description="Fungal lipase-type" evidence="2">
    <location>
        <begin position="196"/>
        <end position="353"/>
    </location>
</feature>
<evidence type="ECO:0000313" key="4">
    <source>
        <dbReference type="Proteomes" id="UP000077115"/>
    </source>
</evidence>
<evidence type="ECO:0000256" key="1">
    <source>
        <dbReference type="SAM" id="SignalP"/>
    </source>
</evidence>
<dbReference type="PANTHER" id="PTHR45856">
    <property type="entry name" value="ALPHA/BETA-HYDROLASES SUPERFAMILY PROTEIN"/>
    <property type="match status" value="1"/>
</dbReference>